<reference evidence="3" key="2">
    <citation type="submission" date="2019-10" db="EMBL/GenBank/DDBJ databases">
        <title>Conservation and host-specific expression of non-tandemly repeated heterogenous ribosome RNA gene in arbuscular mycorrhizal fungi.</title>
        <authorList>
            <person name="Maeda T."/>
            <person name="Kobayashi Y."/>
            <person name="Nakagawa T."/>
            <person name="Ezawa T."/>
            <person name="Yamaguchi K."/>
            <person name="Bino T."/>
            <person name="Nishimoto Y."/>
            <person name="Shigenobu S."/>
            <person name="Kawaguchi M."/>
        </authorList>
    </citation>
    <scope>NUCLEOTIDE SEQUENCE</scope>
    <source>
        <strain evidence="3">HR1</strain>
    </source>
</reference>
<dbReference type="EMBL" id="BLAL01000068">
    <property type="protein sequence ID" value="GES83255.1"/>
    <property type="molecule type" value="Genomic_DNA"/>
</dbReference>
<reference evidence="2 4" key="1">
    <citation type="submission" date="2017-11" db="EMBL/GenBank/DDBJ databases">
        <title>The genome of Rhizophagus clarus HR1 reveals common genetic basis of auxotrophy among arbuscular mycorrhizal fungi.</title>
        <authorList>
            <person name="Kobayashi Y."/>
        </authorList>
    </citation>
    <scope>NUCLEOTIDE SEQUENCE [LARGE SCALE GENOMIC DNA]</scope>
    <source>
        <strain evidence="2 4">HR1</strain>
    </source>
</reference>
<gene>
    <name evidence="3" type="ORF">RCL2_001041500</name>
    <name evidence="2" type="ORF">RclHR1_06290007</name>
</gene>
<dbReference type="Proteomes" id="UP000247702">
    <property type="component" value="Unassembled WGS sequence"/>
</dbReference>
<accession>A0A2Z6S9F2</accession>
<evidence type="ECO:0000313" key="3">
    <source>
        <dbReference type="EMBL" id="GES83255.1"/>
    </source>
</evidence>
<sequence length="85" mass="9776">MRIIYQIAQKKGYNVTVPGTHKKLYWRWKLPDITDANFKNDFLLYSINELDQIIRDGIEDQINGEARSDSGGAPSTDFNDPTDNK</sequence>
<dbReference type="AlphaFoldDB" id="A0A2Z6S9F2"/>
<comment type="caution">
    <text evidence="2">The sequence shown here is derived from an EMBL/GenBank/DDBJ whole genome shotgun (WGS) entry which is preliminary data.</text>
</comment>
<feature type="region of interest" description="Disordered" evidence="1">
    <location>
        <begin position="61"/>
        <end position="85"/>
    </location>
</feature>
<feature type="compositionally biased region" description="Polar residues" evidence="1">
    <location>
        <begin position="76"/>
        <end position="85"/>
    </location>
</feature>
<proteinExistence type="predicted"/>
<evidence type="ECO:0000313" key="4">
    <source>
        <dbReference type="Proteomes" id="UP000247702"/>
    </source>
</evidence>
<evidence type="ECO:0000256" key="1">
    <source>
        <dbReference type="SAM" id="MobiDB-lite"/>
    </source>
</evidence>
<organism evidence="2 4">
    <name type="scientific">Rhizophagus clarus</name>
    <dbReference type="NCBI Taxonomy" id="94130"/>
    <lineage>
        <taxon>Eukaryota</taxon>
        <taxon>Fungi</taxon>
        <taxon>Fungi incertae sedis</taxon>
        <taxon>Mucoromycota</taxon>
        <taxon>Glomeromycotina</taxon>
        <taxon>Glomeromycetes</taxon>
        <taxon>Glomerales</taxon>
        <taxon>Glomeraceae</taxon>
        <taxon>Rhizophagus</taxon>
    </lineage>
</organism>
<protein>
    <submittedName>
        <fullName evidence="2">Uncharacterized protein</fullName>
    </submittedName>
</protein>
<evidence type="ECO:0000313" key="2">
    <source>
        <dbReference type="EMBL" id="GBC05552.1"/>
    </source>
</evidence>
<dbReference type="Proteomes" id="UP000615446">
    <property type="component" value="Unassembled WGS sequence"/>
</dbReference>
<dbReference type="EMBL" id="BEXD01004014">
    <property type="protein sequence ID" value="GBC05552.1"/>
    <property type="molecule type" value="Genomic_DNA"/>
</dbReference>
<keyword evidence="4" id="KW-1185">Reference proteome</keyword>
<name>A0A2Z6S9F2_9GLOM</name>